<dbReference type="PIRSF" id="PIRSF018507">
    <property type="entry name" value="Prpndl_dhdrts_lg"/>
    <property type="match status" value="1"/>
</dbReference>
<proteinExistence type="predicted"/>
<keyword evidence="3" id="KW-1185">Reference proteome</keyword>
<evidence type="ECO:0000313" key="3">
    <source>
        <dbReference type="Proteomes" id="UP000051439"/>
    </source>
</evidence>
<dbReference type="GO" id="GO:0031419">
    <property type="term" value="F:cobalamin binding"/>
    <property type="evidence" value="ECO:0007669"/>
    <property type="project" value="InterPro"/>
</dbReference>
<dbReference type="InterPro" id="IPR036999">
    <property type="entry name" value="Diol/glycerol_deHase_lsu_sf"/>
</dbReference>
<accession>A0A0R1NP16</accession>
<dbReference type="Gene3D" id="3.20.20.350">
    <property type="entry name" value="Diol/glycerol dehydratase, large subunit"/>
    <property type="match status" value="1"/>
</dbReference>
<protein>
    <submittedName>
        <fullName evidence="2">Glycerol dehydratase, large subunit</fullName>
    </submittedName>
</protein>
<evidence type="ECO:0000259" key="1">
    <source>
        <dbReference type="Pfam" id="PF02286"/>
    </source>
</evidence>
<feature type="domain" description="Diol/glycerol dehydratase large subunit" evidence="1">
    <location>
        <begin position="2"/>
        <end position="554"/>
    </location>
</feature>
<dbReference type="InterPro" id="IPR016176">
    <property type="entry name" value="Cbl-dep_enz_cat"/>
</dbReference>
<name>A0A0R1NP16_9LACO</name>
<dbReference type="Pfam" id="PF02286">
    <property type="entry name" value="Dehydratase_LU"/>
    <property type="match status" value="1"/>
</dbReference>
<organism evidence="2 3">
    <name type="scientific">Lentilactobacillus kisonensis DSM 19906 = JCM 15041</name>
    <dbReference type="NCBI Taxonomy" id="1423766"/>
    <lineage>
        <taxon>Bacteria</taxon>
        <taxon>Bacillati</taxon>
        <taxon>Bacillota</taxon>
        <taxon>Bacilli</taxon>
        <taxon>Lactobacillales</taxon>
        <taxon>Lactobacillaceae</taxon>
        <taxon>Lentilactobacillus</taxon>
    </lineage>
</organism>
<gene>
    <name evidence="2" type="ORF">FC98_GL002784</name>
</gene>
<dbReference type="InterPro" id="IPR003206">
    <property type="entry name" value="Diol/glycerol_deHydtase_lsu"/>
</dbReference>
<dbReference type="RefSeq" id="WP_056949327.1">
    <property type="nucleotide sequence ID" value="NZ_AZEB01000009.1"/>
</dbReference>
<dbReference type="Proteomes" id="UP000051439">
    <property type="component" value="Unassembled WGS sequence"/>
</dbReference>
<comment type="caution">
    <text evidence="2">The sequence shown here is derived from an EMBL/GenBank/DDBJ whole genome shotgun (WGS) entry which is preliminary data.</text>
</comment>
<dbReference type="GO" id="GO:0016836">
    <property type="term" value="F:hydro-lyase activity"/>
    <property type="evidence" value="ECO:0007669"/>
    <property type="project" value="InterPro"/>
</dbReference>
<reference evidence="2 3" key="1">
    <citation type="journal article" date="2015" name="Genome Announc.">
        <title>Expanding the biotechnology potential of lactobacilli through comparative genomics of 213 strains and associated genera.</title>
        <authorList>
            <person name="Sun Z."/>
            <person name="Harris H.M."/>
            <person name="McCann A."/>
            <person name="Guo C."/>
            <person name="Argimon S."/>
            <person name="Zhang W."/>
            <person name="Yang X."/>
            <person name="Jeffery I.B."/>
            <person name="Cooney J.C."/>
            <person name="Kagawa T.F."/>
            <person name="Liu W."/>
            <person name="Song Y."/>
            <person name="Salvetti E."/>
            <person name="Wrobel A."/>
            <person name="Rasinkangas P."/>
            <person name="Parkhill J."/>
            <person name="Rea M.C."/>
            <person name="O'Sullivan O."/>
            <person name="Ritari J."/>
            <person name="Douillard F.P."/>
            <person name="Paul Ross R."/>
            <person name="Yang R."/>
            <person name="Briner A.E."/>
            <person name="Felis G.E."/>
            <person name="de Vos W.M."/>
            <person name="Barrangou R."/>
            <person name="Klaenhammer T.R."/>
            <person name="Caufield P.W."/>
            <person name="Cui Y."/>
            <person name="Zhang H."/>
            <person name="O'Toole P.W."/>
        </authorList>
    </citation>
    <scope>NUCLEOTIDE SEQUENCE [LARGE SCALE GENOMIC DNA]</scope>
    <source>
        <strain evidence="2 3">DSM 19906</strain>
    </source>
</reference>
<dbReference type="NCBIfam" id="NF011979">
    <property type="entry name" value="PRK15444.1"/>
    <property type="match status" value="1"/>
</dbReference>
<evidence type="ECO:0000313" key="2">
    <source>
        <dbReference type="EMBL" id="KRL22167.1"/>
    </source>
</evidence>
<sequence>MKRQKRFEKLEKRPVHKDGFVQEWDDEGLVAMHSKNDPEPSVKVENGEITELDGKQKADFDLIDQYIAEYGINVDNAEKANAMDSNEIAKMLIDPNVSRTDVVKVTTALTPMKASDVINKLNFGEMIQAVQKMRPRRTPFTQAHVTNTLDNPVEIAADAAEAALRGFPELETTTAVARYAPMNAISIMVGSQAGRPGVITQCSVEEAVELGLGMRGFTAYAETISVYGTDKVFTDGDDTPWSKGFLASCYASRGLKMRFSSGSGSEVLMGYTEGKSMLYLESRCIYITKASGVQGLQNGSVSCIGIPGAVPSGIREVLGENLMCMMMDLECASSNDQTFSHSDIRRTARMLGQFIAGTDYISSGYAAEENSDNTFAGSNMDVLDYDDYETLERDLCVNGSILPITEEQSIKIRNKGAKAIQAVFDGLGLPAISDEEVEAATYGSTSGDMPKRDMIQDMKAAQDLMDRGITVSDVIRALAEHGIDDTAQAVFKLAQQKICGDYLQTSAIFDKDWNCISAINDRNDYQGPGTGYRVWEHKEQWDKIKNIPWALDPQKVEF</sequence>
<dbReference type="SUPFAM" id="SSF51703">
    <property type="entry name" value="Cobalamin (vitamin B12)-dependent enzymes"/>
    <property type="match status" value="1"/>
</dbReference>
<dbReference type="PATRIC" id="fig|1423766.4.peg.2914"/>
<dbReference type="AlphaFoldDB" id="A0A0R1NP16"/>
<dbReference type="EMBL" id="AZEB01000009">
    <property type="protein sequence ID" value="KRL22167.1"/>
    <property type="molecule type" value="Genomic_DNA"/>
</dbReference>